<dbReference type="PROSITE" id="PS51767">
    <property type="entry name" value="PEPTIDASE_A1"/>
    <property type="match status" value="1"/>
</dbReference>
<dbReference type="SUPFAM" id="SSF50630">
    <property type="entry name" value="Acid proteases"/>
    <property type="match status" value="1"/>
</dbReference>
<comment type="similarity">
    <text evidence="1">Belongs to the peptidase A1 family.</text>
</comment>
<name>A0A5J5BIZ9_9ASTE</name>
<dbReference type="EMBL" id="CM018035">
    <property type="protein sequence ID" value="KAA8542694.1"/>
    <property type="molecule type" value="Genomic_DNA"/>
</dbReference>
<dbReference type="Gene3D" id="2.40.70.10">
    <property type="entry name" value="Acid Proteases"/>
    <property type="match status" value="1"/>
</dbReference>
<dbReference type="InterPro" id="IPR001461">
    <property type="entry name" value="Aspartic_peptidase_A1"/>
</dbReference>
<dbReference type="InterPro" id="IPR021109">
    <property type="entry name" value="Peptidase_aspartic_dom_sf"/>
</dbReference>
<sequence length="194" mass="21487">MVNSPFTTLYLSEVVKMSYGSNRLSLGSLGNEVGRVLFDSGSSYTYLPEQAYSDFVVSLQDVSSKGLIQDASDPTLPICWRAKFPIRSVTDVKQFFKTLTLQFGNKWWIASTKLRIPPEGYLIISKKGNVCLGILDGSKVHDGSTIILGDISLRGKLFVYDNVKQKIGWAESDCVKPPQNFKSVPFFGGMDLPN</sequence>
<proteinExistence type="inferred from homology"/>
<feature type="domain" description="Peptidase A1" evidence="2">
    <location>
        <begin position="1"/>
        <end position="170"/>
    </location>
</feature>
<dbReference type="InterPro" id="IPR001969">
    <property type="entry name" value="Aspartic_peptidase_AS"/>
</dbReference>
<dbReference type="Pfam" id="PF14541">
    <property type="entry name" value="TAXi_C"/>
    <property type="match status" value="1"/>
</dbReference>
<dbReference type="InterPro" id="IPR032799">
    <property type="entry name" value="TAXi_C"/>
</dbReference>
<dbReference type="OrthoDB" id="2747330at2759"/>
<dbReference type="PROSITE" id="PS00141">
    <property type="entry name" value="ASP_PROTEASE"/>
    <property type="match status" value="1"/>
</dbReference>
<dbReference type="AlphaFoldDB" id="A0A5J5BIZ9"/>
<dbReference type="Proteomes" id="UP000325577">
    <property type="component" value="Linkage Group LG12"/>
</dbReference>
<dbReference type="PANTHER" id="PTHR13683:SF316">
    <property type="entry name" value="ASPARTYL PROTEASE APCB1"/>
    <property type="match status" value="1"/>
</dbReference>
<protein>
    <recommendedName>
        <fullName evidence="2">Peptidase A1 domain-containing protein</fullName>
    </recommendedName>
</protein>
<gene>
    <name evidence="3" type="ORF">F0562_023807</name>
</gene>
<dbReference type="GO" id="GO:0004190">
    <property type="term" value="F:aspartic-type endopeptidase activity"/>
    <property type="evidence" value="ECO:0007669"/>
    <property type="project" value="InterPro"/>
</dbReference>
<evidence type="ECO:0000313" key="3">
    <source>
        <dbReference type="EMBL" id="KAA8542694.1"/>
    </source>
</evidence>
<dbReference type="GO" id="GO:0006508">
    <property type="term" value="P:proteolysis"/>
    <property type="evidence" value="ECO:0007669"/>
    <property type="project" value="InterPro"/>
</dbReference>
<dbReference type="InterPro" id="IPR033121">
    <property type="entry name" value="PEPTIDASE_A1"/>
</dbReference>
<evidence type="ECO:0000259" key="2">
    <source>
        <dbReference type="PROSITE" id="PS51767"/>
    </source>
</evidence>
<dbReference type="PANTHER" id="PTHR13683">
    <property type="entry name" value="ASPARTYL PROTEASES"/>
    <property type="match status" value="1"/>
</dbReference>
<evidence type="ECO:0000256" key="1">
    <source>
        <dbReference type="ARBA" id="ARBA00007447"/>
    </source>
</evidence>
<accession>A0A5J5BIZ9</accession>
<reference evidence="3 4" key="1">
    <citation type="submission" date="2019-09" db="EMBL/GenBank/DDBJ databases">
        <title>A chromosome-level genome assembly of the Chinese tupelo Nyssa sinensis.</title>
        <authorList>
            <person name="Yang X."/>
            <person name="Kang M."/>
            <person name="Yang Y."/>
            <person name="Xiong H."/>
            <person name="Wang M."/>
            <person name="Zhang Z."/>
            <person name="Wang Z."/>
            <person name="Wu H."/>
            <person name="Ma T."/>
            <person name="Liu J."/>
            <person name="Xi Z."/>
        </authorList>
    </citation>
    <scope>NUCLEOTIDE SEQUENCE [LARGE SCALE GENOMIC DNA]</scope>
    <source>
        <strain evidence="3">J267</strain>
        <tissue evidence="3">Leaf</tissue>
    </source>
</reference>
<keyword evidence="4" id="KW-1185">Reference proteome</keyword>
<organism evidence="3 4">
    <name type="scientific">Nyssa sinensis</name>
    <dbReference type="NCBI Taxonomy" id="561372"/>
    <lineage>
        <taxon>Eukaryota</taxon>
        <taxon>Viridiplantae</taxon>
        <taxon>Streptophyta</taxon>
        <taxon>Embryophyta</taxon>
        <taxon>Tracheophyta</taxon>
        <taxon>Spermatophyta</taxon>
        <taxon>Magnoliopsida</taxon>
        <taxon>eudicotyledons</taxon>
        <taxon>Gunneridae</taxon>
        <taxon>Pentapetalae</taxon>
        <taxon>asterids</taxon>
        <taxon>Cornales</taxon>
        <taxon>Nyssaceae</taxon>
        <taxon>Nyssa</taxon>
    </lineage>
</organism>
<evidence type="ECO:0000313" key="4">
    <source>
        <dbReference type="Proteomes" id="UP000325577"/>
    </source>
</evidence>